<proteinExistence type="predicted"/>
<reference evidence="2 3" key="1">
    <citation type="journal article" date="2011" name="PLoS Pathog.">
        <title>Dynamic evolution of pathogenicity revealed by sequencing and comparative genomics of 19 Pseudomonas syringae isolates.</title>
        <authorList>
            <person name="Baltrus D.A."/>
            <person name="Nishimura M.T."/>
            <person name="Romanchuk A."/>
            <person name="Chang J.H."/>
            <person name="Mukhtar M.S."/>
            <person name="Cherkis K."/>
            <person name="Roach J."/>
            <person name="Grant S.R."/>
            <person name="Jones C.D."/>
            <person name="Dangl J.L."/>
        </authorList>
    </citation>
    <scope>NUCLEOTIDE SEQUENCE [LARGE SCALE GENOMIC DNA]</scope>
    <source>
        <strain evidence="2 3">M301315</strain>
    </source>
</reference>
<dbReference type="EMBL" id="CP031226">
    <property type="protein sequence ID" value="AXH59788.1"/>
    <property type="molecule type" value="Genomic_DNA"/>
</dbReference>
<protein>
    <submittedName>
        <fullName evidence="2">Uncharacterized protein</fullName>
    </submittedName>
</protein>
<gene>
    <name evidence="2" type="ORF">PLA107_031690</name>
</gene>
<keyword evidence="2" id="KW-0614">Plasmid</keyword>
<evidence type="ECO:0000313" key="3">
    <source>
        <dbReference type="Proteomes" id="UP000006426"/>
    </source>
</evidence>
<geneLocation type="plasmid" evidence="3">
    <name>pmppla107</name>
</geneLocation>
<organism evidence="2 3">
    <name type="scientific">Pseudomonas amygdali pv. lachrymans str. M301315</name>
    <dbReference type="NCBI Taxonomy" id="629260"/>
    <lineage>
        <taxon>Bacteria</taxon>
        <taxon>Pseudomonadati</taxon>
        <taxon>Pseudomonadota</taxon>
        <taxon>Gammaproteobacteria</taxon>
        <taxon>Pseudomonadales</taxon>
        <taxon>Pseudomonadaceae</taxon>
        <taxon>Pseudomonas</taxon>
        <taxon>Pseudomonas amygdali</taxon>
    </lineage>
</organism>
<evidence type="ECO:0000313" key="2">
    <source>
        <dbReference type="EMBL" id="AXH59788.1"/>
    </source>
</evidence>
<evidence type="ECO:0000256" key="1">
    <source>
        <dbReference type="SAM" id="MobiDB-lite"/>
    </source>
</evidence>
<dbReference type="AlphaFoldDB" id="A0AAD0PW04"/>
<dbReference type="Proteomes" id="UP000006426">
    <property type="component" value="Plasmid pmppla107"/>
</dbReference>
<sequence>MSNMSSPSEQEETAFTHEPIRPVRQDVIGEVVFMAQWKTLMDTHLDFEYDIDPPNQMLKKILWHMPGQLTDRHSQVSASLIRWLGTNNGRAFLEEADNMSILMRSRERGYVAAWALNNQRQSSSCYGWRTIEAVLSPVALNDSKVERPGLSLCDAETVETLIGWLGTDKGEQFVVQCRKDIARLQKAKRDAALEQHLRR</sequence>
<feature type="region of interest" description="Disordered" evidence="1">
    <location>
        <begin position="1"/>
        <end position="20"/>
    </location>
</feature>
<name>A0AAD0PW04_PSEAV</name>
<accession>A0AAD0PW04</accession>